<organism evidence="1">
    <name type="scientific">Albugo laibachii Nc14</name>
    <dbReference type="NCBI Taxonomy" id="890382"/>
    <lineage>
        <taxon>Eukaryota</taxon>
        <taxon>Sar</taxon>
        <taxon>Stramenopiles</taxon>
        <taxon>Oomycota</taxon>
        <taxon>Peronosporomycetes</taxon>
        <taxon>Albuginales</taxon>
        <taxon>Albuginaceae</taxon>
        <taxon>Albugo</taxon>
    </lineage>
</organism>
<sequence>MVSVHISQQPTVQFSASDDVETAMNHQVLGDCMLVDESPLLCDDAESTPRRMLQGGLGDVNALPTAPSQVGGNAKKIVDEFESPTLADLLKSQESLRKDKARAKAQYRVELPKPKASDIKAIMKLYADGEHPEWSVLAAKFEAARPFQISKATIPMILETGQALSRTPNGKLLASLMKDHGNPVFESPLESRSIAQVSKLPGGNIRVMVTTEDAFHQLECQPVNILGAKYFFRERNTLNTKYHLDIFGWVWRKNVYVFYVFSTNWDTKHVVMST</sequence>
<proteinExistence type="predicted"/>
<protein>
    <submittedName>
        <fullName evidence="1">AlNc14C87G5575 protein</fullName>
    </submittedName>
</protein>
<accession>F0WG45</accession>
<reference evidence="1" key="2">
    <citation type="submission" date="2011-02" db="EMBL/GenBank/DDBJ databases">
        <authorList>
            <person name="MacLean D."/>
        </authorList>
    </citation>
    <scope>NUCLEOTIDE SEQUENCE</scope>
</reference>
<evidence type="ECO:0000313" key="1">
    <source>
        <dbReference type="EMBL" id="CCA20180.1"/>
    </source>
</evidence>
<reference evidence="1" key="1">
    <citation type="journal article" date="2011" name="PLoS Biol.">
        <title>Gene gain and loss during evolution of obligate parasitism in the white rust pathogen of Arabidopsis thaliana.</title>
        <authorList>
            <person name="Kemen E."/>
            <person name="Gardiner A."/>
            <person name="Schultz-Larsen T."/>
            <person name="Kemen A.C."/>
            <person name="Balmuth A.L."/>
            <person name="Robert-Seilaniantz A."/>
            <person name="Bailey K."/>
            <person name="Holub E."/>
            <person name="Studholme D.J."/>
            <person name="Maclean D."/>
            <person name="Jones J.D."/>
        </authorList>
    </citation>
    <scope>NUCLEOTIDE SEQUENCE</scope>
</reference>
<dbReference type="EMBL" id="FR824132">
    <property type="protein sequence ID" value="CCA20180.1"/>
    <property type="molecule type" value="Genomic_DNA"/>
</dbReference>
<dbReference type="HOGENOM" id="CLU_039573_1_0_1"/>
<gene>
    <name evidence="1" type="primary">AlNc14C87G5575</name>
    <name evidence="1" type="ORF">ALNC14_063230</name>
</gene>
<dbReference type="AlphaFoldDB" id="F0WG45"/>
<name>F0WG45_9STRA</name>